<evidence type="ECO:0000259" key="2">
    <source>
        <dbReference type="Pfam" id="PF00535"/>
    </source>
</evidence>
<feature type="domain" description="Galactosyltransferase C-terminal" evidence="3">
    <location>
        <begin position="177"/>
        <end position="236"/>
    </location>
</feature>
<dbReference type="EC" id="2.4.1.-" evidence="4"/>
<dbReference type="RefSeq" id="WP_004284819.1">
    <property type="nucleotide sequence ID" value="NZ_CAUJRG010000016.1"/>
</dbReference>
<dbReference type="STRING" id="28091.SAMEA3174300_00413"/>
<dbReference type="OrthoDB" id="9815923at2"/>
<dbReference type="Pfam" id="PF02709">
    <property type="entry name" value="Glyco_transf_7C"/>
    <property type="match status" value="1"/>
</dbReference>
<organism evidence="4 5">
    <name type="scientific">Neisseria weaveri</name>
    <dbReference type="NCBI Taxonomy" id="28091"/>
    <lineage>
        <taxon>Bacteria</taxon>
        <taxon>Pseudomonadati</taxon>
        <taxon>Pseudomonadota</taxon>
        <taxon>Betaproteobacteria</taxon>
        <taxon>Neisseriales</taxon>
        <taxon>Neisseriaceae</taxon>
        <taxon>Neisseria</taxon>
    </lineage>
</organism>
<dbReference type="Gene3D" id="3.90.550.10">
    <property type="entry name" value="Spore Coat Polysaccharide Biosynthesis Protein SpsA, Chain A"/>
    <property type="match status" value="1"/>
</dbReference>
<keyword evidence="1 4" id="KW-0808">Transferase</keyword>
<dbReference type="Proteomes" id="UP000272771">
    <property type="component" value="Chromosome"/>
</dbReference>
<dbReference type="SUPFAM" id="SSF53448">
    <property type="entry name" value="Nucleotide-diphospho-sugar transferases"/>
    <property type="match status" value="1"/>
</dbReference>
<gene>
    <name evidence="4" type="primary">kfoC</name>
    <name evidence="4" type="ORF">NCTC12742_01856</name>
</gene>
<dbReference type="CDD" id="cd06420">
    <property type="entry name" value="GT2_Chondriotin_Pol_N"/>
    <property type="match status" value="1"/>
</dbReference>
<dbReference type="InterPro" id="IPR029044">
    <property type="entry name" value="Nucleotide-diphossugar_trans"/>
</dbReference>
<keyword evidence="4" id="KW-0328">Glycosyltransferase</keyword>
<dbReference type="EMBL" id="LR134533">
    <property type="protein sequence ID" value="VEJ51947.1"/>
    <property type="molecule type" value="Genomic_DNA"/>
</dbReference>
<sequence>MARDNRRLDVSLIITTYNRPDALALVMASALKQTHPPKEILIADDGSDHRTAELVGKFAENSPIPVKHIWQEDDGFRAAQSRNRAIAAACSDYLIIIDGDMVLDTFFIEDHLSIARKGRLIQGTRVLITREYTDKILKSAEIPHLSCTGPGIEKRLSALRLPALSKLVGFCGNQKHKGIKSCNMGFFREDALAVNGFNNEFVGWGREDSEFVARCYHNGMKRHNLKFAGIAYHLWHNEAPRSSLPQNDALLQATLNGKTTRCRHGVDEFLK</sequence>
<evidence type="ECO:0000259" key="3">
    <source>
        <dbReference type="Pfam" id="PF02709"/>
    </source>
</evidence>
<dbReference type="PANTHER" id="PTHR43685">
    <property type="entry name" value="GLYCOSYLTRANSFERASE"/>
    <property type="match status" value="1"/>
</dbReference>
<dbReference type="InterPro" id="IPR050834">
    <property type="entry name" value="Glycosyltransf_2"/>
</dbReference>
<dbReference type="AlphaFoldDB" id="A0A448VQA3"/>
<dbReference type="PANTHER" id="PTHR43685:SF3">
    <property type="entry name" value="SLR2126 PROTEIN"/>
    <property type="match status" value="1"/>
</dbReference>
<dbReference type="InterPro" id="IPR001173">
    <property type="entry name" value="Glyco_trans_2-like"/>
</dbReference>
<protein>
    <submittedName>
        <fullName evidence="4">Glycosyl transferase family protein</fullName>
        <ecNumber evidence="4">2.4.1.-</ecNumber>
    </submittedName>
</protein>
<dbReference type="InterPro" id="IPR027791">
    <property type="entry name" value="Galactosyl_T_C"/>
</dbReference>
<keyword evidence="5" id="KW-1185">Reference proteome</keyword>
<dbReference type="GO" id="GO:0016757">
    <property type="term" value="F:glycosyltransferase activity"/>
    <property type="evidence" value="ECO:0007669"/>
    <property type="project" value="UniProtKB-KW"/>
</dbReference>
<name>A0A448VQA3_9NEIS</name>
<evidence type="ECO:0000313" key="5">
    <source>
        <dbReference type="Proteomes" id="UP000272771"/>
    </source>
</evidence>
<reference evidence="4 5" key="1">
    <citation type="submission" date="2018-12" db="EMBL/GenBank/DDBJ databases">
        <authorList>
            <consortium name="Pathogen Informatics"/>
        </authorList>
    </citation>
    <scope>NUCLEOTIDE SEQUENCE [LARGE SCALE GENOMIC DNA]</scope>
    <source>
        <strain evidence="4 5">NCTC12742</strain>
    </source>
</reference>
<evidence type="ECO:0000256" key="1">
    <source>
        <dbReference type="ARBA" id="ARBA00022679"/>
    </source>
</evidence>
<feature type="domain" description="Glycosyltransferase 2-like" evidence="2">
    <location>
        <begin position="11"/>
        <end position="140"/>
    </location>
</feature>
<proteinExistence type="predicted"/>
<evidence type="ECO:0000313" key="4">
    <source>
        <dbReference type="EMBL" id="VEJ51947.1"/>
    </source>
</evidence>
<dbReference type="Pfam" id="PF00535">
    <property type="entry name" value="Glycos_transf_2"/>
    <property type="match status" value="1"/>
</dbReference>
<accession>A0A448VQA3</accession>